<sequence>MDNIILAYFPCLHLHSVDNLCFKVVSMLLDFFPSL</sequence>
<organism evidence="1">
    <name type="scientific">Rhizophora mucronata</name>
    <name type="common">Asiatic mangrove</name>
    <dbReference type="NCBI Taxonomy" id="61149"/>
    <lineage>
        <taxon>Eukaryota</taxon>
        <taxon>Viridiplantae</taxon>
        <taxon>Streptophyta</taxon>
        <taxon>Embryophyta</taxon>
        <taxon>Tracheophyta</taxon>
        <taxon>Spermatophyta</taxon>
        <taxon>Magnoliopsida</taxon>
        <taxon>eudicotyledons</taxon>
        <taxon>Gunneridae</taxon>
        <taxon>Pentapetalae</taxon>
        <taxon>rosids</taxon>
        <taxon>fabids</taxon>
        <taxon>Malpighiales</taxon>
        <taxon>Rhizophoraceae</taxon>
        <taxon>Rhizophora</taxon>
    </lineage>
</organism>
<dbReference type="AlphaFoldDB" id="A0A2P2Q9Q7"/>
<protein>
    <submittedName>
        <fullName evidence="1">Uncharacterized protein</fullName>
    </submittedName>
</protein>
<evidence type="ECO:0000313" key="1">
    <source>
        <dbReference type="EMBL" id="MBX63599.1"/>
    </source>
</evidence>
<reference evidence="1" key="1">
    <citation type="submission" date="2018-02" db="EMBL/GenBank/DDBJ databases">
        <title>Rhizophora mucronata_Transcriptome.</title>
        <authorList>
            <person name="Meera S.P."/>
            <person name="Sreeshan A."/>
            <person name="Augustine A."/>
        </authorList>
    </citation>
    <scope>NUCLEOTIDE SEQUENCE</scope>
    <source>
        <tissue evidence="1">Leaf</tissue>
    </source>
</reference>
<proteinExistence type="predicted"/>
<name>A0A2P2Q9Q7_RHIMU</name>
<accession>A0A2P2Q9Q7</accession>
<dbReference type="EMBL" id="GGEC01083115">
    <property type="protein sequence ID" value="MBX63599.1"/>
    <property type="molecule type" value="Transcribed_RNA"/>
</dbReference>